<dbReference type="InterPro" id="IPR036224">
    <property type="entry name" value="GINS_bundle-like_dom_sf"/>
</dbReference>
<keyword evidence="3" id="KW-1185">Reference proteome</keyword>
<feature type="domain" description="DNA replication complex GINS protein PSF1 C-terminal" evidence="1">
    <location>
        <begin position="70"/>
        <end position="95"/>
    </location>
</feature>
<evidence type="ECO:0000313" key="2">
    <source>
        <dbReference type="EnsemblPlants" id="TuG1812G0200002506.01.T04"/>
    </source>
</evidence>
<protein>
    <recommendedName>
        <fullName evidence="1">DNA replication complex GINS protein PSF1 C-terminal domain-containing protein</fullName>
    </recommendedName>
</protein>
<dbReference type="Gramene" id="TuG1812G0200002506.01.T04">
    <property type="protein sequence ID" value="TuG1812G0200002506.01.T04"/>
    <property type="gene ID" value="TuG1812G0200002506.01"/>
</dbReference>
<dbReference type="Pfam" id="PF24997">
    <property type="entry name" value="PSF1_C"/>
    <property type="match status" value="1"/>
</dbReference>
<dbReference type="InterPro" id="IPR005339">
    <property type="entry name" value="GINS_Psf1"/>
</dbReference>
<dbReference type="AlphaFoldDB" id="A0A8R7TGI9"/>
<evidence type="ECO:0000313" key="3">
    <source>
        <dbReference type="Proteomes" id="UP000015106"/>
    </source>
</evidence>
<reference evidence="3" key="1">
    <citation type="journal article" date="2013" name="Nature">
        <title>Draft genome of the wheat A-genome progenitor Triticum urartu.</title>
        <authorList>
            <person name="Ling H.Q."/>
            <person name="Zhao S."/>
            <person name="Liu D."/>
            <person name="Wang J."/>
            <person name="Sun H."/>
            <person name="Zhang C."/>
            <person name="Fan H."/>
            <person name="Li D."/>
            <person name="Dong L."/>
            <person name="Tao Y."/>
            <person name="Gao C."/>
            <person name="Wu H."/>
            <person name="Li Y."/>
            <person name="Cui Y."/>
            <person name="Guo X."/>
            <person name="Zheng S."/>
            <person name="Wang B."/>
            <person name="Yu K."/>
            <person name="Liang Q."/>
            <person name="Yang W."/>
            <person name="Lou X."/>
            <person name="Chen J."/>
            <person name="Feng M."/>
            <person name="Jian J."/>
            <person name="Zhang X."/>
            <person name="Luo G."/>
            <person name="Jiang Y."/>
            <person name="Liu J."/>
            <person name="Wang Z."/>
            <person name="Sha Y."/>
            <person name="Zhang B."/>
            <person name="Wu H."/>
            <person name="Tang D."/>
            <person name="Shen Q."/>
            <person name="Xue P."/>
            <person name="Zou S."/>
            <person name="Wang X."/>
            <person name="Liu X."/>
            <person name="Wang F."/>
            <person name="Yang Y."/>
            <person name="An X."/>
            <person name="Dong Z."/>
            <person name="Zhang K."/>
            <person name="Zhang X."/>
            <person name="Luo M.C."/>
            <person name="Dvorak J."/>
            <person name="Tong Y."/>
            <person name="Wang J."/>
            <person name="Yang H."/>
            <person name="Li Z."/>
            <person name="Wang D."/>
            <person name="Zhang A."/>
            <person name="Wang J."/>
        </authorList>
    </citation>
    <scope>NUCLEOTIDE SEQUENCE</scope>
    <source>
        <strain evidence="3">cv. G1812</strain>
    </source>
</reference>
<organism evidence="2 3">
    <name type="scientific">Triticum urartu</name>
    <name type="common">Red wild einkorn</name>
    <name type="synonym">Crithodium urartu</name>
    <dbReference type="NCBI Taxonomy" id="4572"/>
    <lineage>
        <taxon>Eukaryota</taxon>
        <taxon>Viridiplantae</taxon>
        <taxon>Streptophyta</taxon>
        <taxon>Embryophyta</taxon>
        <taxon>Tracheophyta</taxon>
        <taxon>Spermatophyta</taxon>
        <taxon>Magnoliopsida</taxon>
        <taxon>Liliopsida</taxon>
        <taxon>Poales</taxon>
        <taxon>Poaceae</taxon>
        <taxon>BOP clade</taxon>
        <taxon>Pooideae</taxon>
        <taxon>Triticodae</taxon>
        <taxon>Triticeae</taxon>
        <taxon>Triticinae</taxon>
        <taxon>Triticum</taxon>
    </lineage>
</organism>
<dbReference type="GO" id="GO:0000811">
    <property type="term" value="C:GINS complex"/>
    <property type="evidence" value="ECO:0007669"/>
    <property type="project" value="InterPro"/>
</dbReference>
<dbReference type="EnsemblPlants" id="TuG1812G0200002506.01.T04">
    <property type="protein sequence ID" value="TuG1812G0200002506.01.T04"/>
    <property type="gene ID" value="TuG1812G0200002506.01"/>
</dbReference>
<reference evidence="2" key="2">
    <citation type="submission" date="2018-03" db="EMBL/GenBank/DDBJ databases">
        <title>The Triticum urartu genome reveals the dynamic nature of wheat genome evolution.</title>
        <authorList>
            <person name="Ling H."/>
            <person name="Ma B."/>
            <person name="Shi X."/>
            <person name="Liu H."/>
            <person name="Dong L."/>
            <person name="Sun H."/>
            <person name="Cao Y."/>
            <person name="Gao Q."/>
            <person name="Zheng S."/>
            <person name="Li Y."/>
            <person name="Yu Y."/>
            <person name="Du H."/>
            <person name="Qi M."/>
            <person name="Li Y."/>
            <person name="Yu H."/>
            <person name="Cui Y."/>
            <person name="Wang N."/>
            <person name="Chen C."/>
            <person name="Wu H."/>
            <person name="Zhao Y."/>
            <person name="Zhang J."/>
            <person name="Li Y."/>
            <person name="Zhou W."/>
            <person name="Zhang B."/>
            <person name="Hu W."/>
            <person name="Eijk M."/>
            <person name="Tang J."/>
            <person name="Witsenboer H."/>
            <person name="Zhao S."/>
            <person name="Li Z."/>
            <person name="Zhang A."/>
            <person name="Wang D."/>
            <person name="Liang C."/>
        </authorList>
    </citation>
    <scope>NUCLEOTIDE SEQUENCE [LARGE SCALE GENOMIC DNA]</scope>
    <source>
        <strain evidence="2">cv. G1812</strain>
    </source>
</reference>
<accession>A0A8R7TGI9</accession>
<dbReference type="GO" id="GO:1902983">
    <property type="term" value="P:DNA strand elongation involved in mitotic DNA replication"/>
    <property type="evidence" value="ECO:0007669"/>
    <property type="project" value="TreeGrafter"/>
</dbReference>
<reference evidence="2" key="3">
    <citation type="submission" date="2022-06" db="UniProtKB">
        <authorList>
            <consortium name="EnsemblPlants"/>
        </authorList>
    </citation>
    <scope>IDENTIFICATION</scope>
</reference>
<dbReference type="PANTHER" id="PTHR12914:SF2">
    <property type="entry name" value="DNA REPLICATION COMPLEX GINS PROTEIN PSF1"/>
    <property type="match status" value="1"/>
</dbReference>
<dbReference type="Gramene" id="TuG1812G0200002506.01.T05">
    <property type="protein sequence ID" value="TuG1812G0200002506.01.T05"/>
    <property type="gene ID" value="TuG1812G0200002506.01"/>
</dbReference>
<sequence length="125" mass="14367">MPQGLFFFCSNQHKLFRVLTEKIGPVLPHEIQEKLNCLEEEYFRSHSSAIKSYISELDIDLTVGMVPPRDPYIQVWVLEDFGEVSLGDHSISLTKIRSTSLGAQMQNNLYHMFAICYAIFSHSEI</sequence>
<name>A0A8R7TGI9_TRIUA</name>
<dbReference type="SUPFAM" id="SSF158573">
    <property type="entry name" value="GINS helical bundle-like"/>
    <property type="match status" value="1"/>
</dbReference>
<dbReference type="PANTHER" id="PTHR12914">
    <property type="entry name" value="PARTNER OF SLD5"/>
    <property type="match status" value="1"/>
</dbReference>
<dbReference type="Proteomes" id="UP000015106">
    <property type="component" value="Chromosome 2"/>
</dbReference>
<dbReference type="EnsemblPlants" id="TuG1812G0200002506.01.T05">
    <property type="protein sequence ID" value="TuG1812G0200002506.01.T05"/>
    <property type="gene ID" value="TuG1812G0200002506.01"/>
</dbReference>
<proteinExistence type="predicted"/>
<evidence type="ECO:0000259" key="1">
    <source>
        <dbReference type="Pfam" id="PF24997"/>
    </source>
</evidence>
<dbReference type="InterPro" id="IPR056783">
    <property type="entry name" value="PSF1_C"/>
</dbReference>